<dbReference type="EMBL" id="CM055741">
    <property type="protein sequence ID" value="KAJ8002358.1"/>
    <property type="molecule type" value="Genomic_DNA"/>
</dbReference>
<organism evidence="1 2">
    <name type="scientific">Dallia pectoralis</name>
    <name type="common">Alaska blackfish</name>
    <dbReference type="NCBI Taxonomy" id="75939"/>
    <lineage>
        <taxon>Eukaryota</taxon>
        <taxon>Metazoa</taxon>
        <taxon>Chordata</taxon>
        <taxon>Craniata</taxon>
        <taxon>Vertebrata</taxon>
        <taxon>Euteleostomi</taxon>
        <taxon>Actinopterygii</taxon>
        <taxon>Neopterygii</taxon>
        <taxon>Teleostei</taxon>
        <taxon>Protacanthopterygii</taxon>
        <taxon>Esociformes</taxon>
        <taxon>Umbridae</taxon>
        <taxon>Dallia</taxon>
    </lineage>
</organism>
<keyword evidence="2" id="KW-1185">Reference proteome</keyword>
<reference evidence="1" key="1">
    <citation type="submission" date="2021-05" db="EMBL/GenBank/DDBJ databases">
        <authorList>
            <person name="Pan Q."/>
            <person name="Jouanno E."/>
            <person name="Zahm M."/>
            <person name="Klopp C."/>
            <person name="Cabau C."/>
            <person name="Louis A."/>
            <person name="Berthelot C."/>
            <person name="Parey E."/>
            <person name="Roest Crollius H."/>
            <person name="Montfort J."/>
            <person name="Robinson-Rechavi M."/>
            <person name="Bouchez O."/>
            <person name="Lampietro C."/>
            <person name="Lopez Roques C."/>
            <person name="Donnadieu C."/>
            <person name="Postlethwait J."/>
            <person name="Bobe J."/>
            <person name="Dillon D."/>
            <person name="Chandos A."/>
            <person name="von Hippel F."/>
            <person name="Guiguen Y."/>
        </authorList>
    </citation>
    <scope>NUCLEOTIDE SEQUENCE</scope>
    <source>
        <strain evidence="1">YG-Jan2019</strain>
    </source>
</reference>
<protein>
    <submittedName>
        <fullName evidence="1">Uncharacterized protein</fullName>
    </submittedName>
</protein>
<gene>
    <name evidence="1" type="ORF">DPEC_G00179050</name>
</gene>
<name>A0ACC2GFJ6_DALPE</name>
<comment type="caution">
    <text evidence="1">The sequence shown here is derived from an EMBL/GenBank/DDBJ whole genome shotgun (WGS) entry which is preliminary data.</text>
</comment>
<dbReference type="Proteomes" id="UP001157502">
    <property type="component" value="Chromosome 14"/>
</dbReference>
<sequence length="133" mass="15123">MVRYDFKHFPSVLYPFHSQAQHNPPQDPALLRCCLHQLVPARLQPGLWFGPQHHEDGIINGAKLPTGCQMLRCMLAIKPGANGVLSQFEAAMVVLEQVWQFYMKANIPMVRDKHACHNVVDLVNANIQLWKIS</sequence>
<evidence type="ECO:0000313" key="1">
    <source>
        <dbReference type="EMBL" id="KAJ8002358.1"/>
    </source>
</evidence>
<accession>A0ACC2GFJ6</accession>
<evidence type="ECO:0000313" key="2">
    <source>
        <dbReference type="Proteomes" id="UP001157502"/>
    </source>
</evidence>
<proteinExistence type="predicted"/>